<feature type="compositionally biased region" description="Basic residues" evidence="1">
    <location>
        <begin position="211"/>
        <end position="223"/>
    </location>
</feature>
<feature type="region of interest" description="Disordered" evidence="1">
    <location>
        <begin position="258"/>
        <end position="299"/>
    </location>
</feature>
<proteinExistence type="predicted"/>
<sequence>MHFPVYATCITVKLLGKTSPFPEYVLMQMSHSTTIPGQCMNDLQVHLTFDYHPPSRRERIATSGRHAGRLAKSQDMSQFRVSPWITYDPSPDARNEPLVRSNIHFSSMNEDVDMDAPQISTLREEETPEPQPSPSRTSKFRVKLLVNEGKRCSLPSTSTRKQAQAGSEDDEEDEDEEDQLIDDDEDDTQAAPLAPPAQPVASTRGLPAKRGLGRGRGGGRKRGGRAEGASKLVAQPSFGDTLDMTLAGSSTAPGVAAAKKKAAPAKGAMAQRAIRKRPSKLAKAPVAPPQRDDAESIGEAQYPGTAASSPMPYDEHTPEIDISAVPIISAPPFEDSSLEGVPLPMYPLPSKPFPVQPPQKIGTGFAPVIPLDRSRKSVRGWRQVNREVRGIAGGRWFSRTWVGEKESEFASATSAAVAASAAAAAEREAALGLLAGAGGVALPKLPAIAIAGTTGKHSGRGRAAKLDAASSTASASRAGSANPDGIPQAAAAHHIPKKRKSTSLATLNAEAIVPHVPESETVL</sequence>
<evidence type="ECO:0000256" key="1">
    <source>
        <dbReference type="SAM" id="MobiDB-lite"/>
    </source>
</evidence>
<dbReference type="OrthoDB" id="3229208at2759"/>
<evidence type="ECO:0000313" key="2">
    <source>
        <dbReference type="EMBL" id="GBE77522.1"/>
    </source>
</evidence>
<reference evidence="2 3" key="1">
    <citation type="journal article" date="2018" name="Sci. Rep.">
        <title>Genome sequence of the cauliflower mushroom Sparassis crispa (Hanabiratake) and its association with beneficial usage.</title>
        <authorList>
            <person name="Kiyama R."/>
            <person name="Furutani Y."/>
            <person name="Kawaguchi K."/>
            <person name="Nakanishi T."/>
        </authorList>
    </citation>
    <scope>NUCLEOTIDE SEQUENCE [LARGE SCALE GENOMIC DNA]</scope>
</reference>
<accession>A0A401G5T2</accession>
<comment type="caution">
    <text evidence="2">The sequence shown here is derived from an EMBL/GenBank/DDBJ whole genome shotgun (WGS) entry which is preliminary data.</text>
</comment>
<feature type="region of interest" description="Disordered" evidence="1">
    <location>
        <begin position="148"/>
        <end position="246"/>
    </location>
</feature>
<dbReference type="Proteomes" id="UP000287166">
    <property type="component" value="Unassembled WGS sequence"/>
</dbReference>
<dbReference type="InParanoid" id="A0A401G5T2"/>
<name>A0A401G5T2_9APHY</name>
<dbReference type="AlphaFoldDB" id="A0A401G5T2"/>
<dbReference type="STRING" id="139825.A0A401G5T2"/>
<dbReference type="GeneID" id="38774439"/>
<gene>
    <name evidence="2" type="ORF">SCP_0103970</name>
</gene>
<dbReference type="EMBL" id="BFAD01000001">
    <property type="protein sequence ID" value="GBE77522.1"/>
    <property type="molecule type" value="Genomic_DNA"/>
</dbReference>
<evidence type="ECO:0000313" key="3">
    <source>
        <dbReference type="Proteomes" id="UP000287166"/>
    </source>
</evidence>
<protein>
    <submittedName>
        <fullName evidence="2">Uncharacterized protein</fullName>
    </submittedName>
</protein>
<feature type="compositionally biased region" description="Polar residues" evidence="1">
    <location>
        <begin position="154"/>
        <end position="165"/>
    </location>
</feature>
<organism evidence="2 3">
    <name type="scientific">Sparassis crispa</name>
    <dbReference type="NCBI Taxonomy" id="139825"/>
    <lineage>
        <taxon>Eukaryota</taxon>
        <taxon>Fungi</taxon>
        <taxon>Dikarya</taxon>
        <taxon>Basidiomycota</taxon>
        <taxon>Agaricomycotina</taxon>
        <taxon>Agaricomycetes</taxon>
        <taxon>Polyporales</taxon>
        <taxon>Sparassidaceae</taxon>
        <taxon>Sparassis</taxon>
    </lineage>
</organism>
<keyword evidence="3" id="KW-1185">Reference proteome</keyword>
<feature type="compositionally biased region" description="Low complexity" evidence="1">
    <location>
        <begin position="466"/>
        <end position="481"/>
    </location>
</feature>
<feature type="region of interest" description="Disordered" evidence="1">
    <location>
        <begin position="454"/>
        <end position="500"/>
    </location>
</feature>
<feature type="compositionally biased region" description="Acidic residues" evidence="1">
    <location>
        <begin position="167"/>
        <end position="188"/>
    </location>
</feature>
<dbReference type="RefSeq" id="XP_027608435.1">
    <property type="nucleotide sequence ID" value="XM_027752634.1"/>
</dbReference>